<gene>
    <name evidence="1" type="ORF">JYE49_09295</name>
</gene>
<reference evidence="1" key="1">
    <citation type="submission" date="2021-01" db="EMBL/GenBank/DDBJ databases">
        <title>Complete genome sequence of Clostridiales bacterium R-7.</title>
        <authorList>
            <person name="Mahoney-Kurpe S.C."/>
            <person name="Palevich N."/>
            <person name="Koike S."/>
            <person name="Moon C.D."/>
            <person name="Attwood G.T."/>
        </authorList>
    </citation>
    <scope>NUCLEOTIDE SEQUENCE</scope>
    <source>
        <strain evidence="1">R-7</strain>
    </source>
</reference>
<protein>
    <submittedName>
        <fullName evidence="1">ABC transporter ATP-binding protein</fullName>
    </submittedName>
</protein>
<organism evidence="1 2">
    <name type="scientific">Aristaeella hokkaidonensis</name>
    <dbReference type="NCBI Taxonomy" id="3046382"/>
    <lineage>
        <taxon>Bacteria</taxon>
        <taxon>Bacillati</taxon>
        <taxon>Bacillota</taxon>
        <taxon>Clostridia</taxon>
        <taxon>Eubacteriales</taxon>
        <taxon>Aristaeellaceae</taxon>
        <taxon>Aristaeella</taxon>
    </lineage>
</organism>
<name>A0AC61N575_9FIRM</name>
<proteinExistence type="predicted"/>
<keyword evidence="1" id="KW-0547">Nucleotide-binding</keyword>
<evidence type="ECO:0000313" key="1">
    <source>
        <dbReference type="EMBL" id="QUC66063.1"/>
    </source>
</evidence>
<evidence type="ECO:0000313" key="2">
    <source>
        <dbReference type="Proteomes" id="UP000682782"/>
    </source>
</evidence>
<sequence length="235" mass="25521">MELRAENISRRYFRKRGEANFFEAVKPVSLTLRGGKMTVLKGRSGSGKTTLLHMLAGLLNPSEGKVFLDDTDLYALEDAELSRVRNEKIGVVPQGRSAVDTLTVYENILLPGLLYGGKPRTDAAESWMEALDISSLRDVMPAELSGGELRRMAIARTLTADPDVILADEPTGDLDNENTVIVLDALRQAAKAGKAVLVVSHEDDVEAYADEVIRMDAGSFIADGSKTQQPSSVNE</sequence>
<dbReference type="Proteomes" id="UP000682782">
    <property type="component" value="Chromosome"/>
</dbReference>
<keyword evidence="1" id="KW-0067">ATP-binding</keyword>
<keyword evidence="2" id="KW-1185">Reference proteome</keyword>
<dbReference type="EMBL" id="CP068393">
    <property type="protein sequence ID" value="QUC66063.1"/>
    <property type="molecule type" value="Genomic_DNA"/>
</dbReference>
<accession>A0AC61N575</accession>